<dbReference type="AlphaFoldDB" id="A0A0R3MYX8"/>
<evidence type="ECO:0000313" key="3">
    <source>
        <dbReference type="Proteomes" id="UP000051660"/>
    </source>
</evidence>
<organism evidence="2 3">
    <name type="scientific">Bradyrhizobium lablabi</name>
    <dbReference type="NCBI Taxonomy" id="722472"/>
    <lineage>
        <taxon>Bacteria</taxon>
        <taxon>Pseudomonadati</taxon>
        <taxon>Pseudomonadota</taxon>
        <taxon>Alphaproteobacteria</taxon>
        <taxon>Hyphomicrobiales</taxon>
        <taxon>Nitrobacteraceae</taxon>
        <taxon>Bradyrhizobium</taxon>
    </lineage>
</organism>
<evidence type="ECO:0000256" key="1">
    <source>
        <dbReference type="SAM" id="SignalP"/>
    </source>
</evidence>
<feature type="chain" id="PRO_5006444697" evidence="1">
    <location>
        <begin position="22"/>
        <end position="287"/>
    </location>
</feature>
<evidence type="ECO:0000313" key="2">
    <source>
        <dbReference type="EMBL" id="KRR25252.1"/>
    </source>
</evidence>
<keyword evidence="1" id="KW-0732">Signal</keyword>
<name>A0A0R3MYX8_9BRAD</name>
<dbReference type="RefSeq" id="WP_057857921.1">
    <property type="nucleotide sequence ID" value="NZ_LLYB01000057.1"/>
</dbReference>
<accession>A0A0R3MYX8</accession>
<gene>
    <name evidence="2" type="ORF">CQ14_09550</name>
</gene>
<feature type="signal peptide" evidence="1">
    <location>
        <begin position="1"/>
        <end position="21"/>
    </location>
</feature>
<comment type="caution">
    <text evidence="2">The sequence shown here is derived from an EMBL/GenBank/DDBJ whole genome shotgun (WGS) entry which is preliminary data.</text>
</comment>
<dbReference type="OrthoDB" id="319873at2"/>
<proteinExistence type="predicted"/>
<reference evidence="2 3" key="1">
    <citation type="submission" date="2014-03" db="EMBL/GenBank/DDBJ databases">
        <title>Bradyrhizobium valentinum sp. nov., isolated from effective nodules of Lupinus mariae-josephae, a lupine endemic of basic-lime soils in Eastern Spain.</title>
        <authorList>
            <person name="Duran D."/>
            <person name="Rey L."/>
            <person name="Navarro A."/>
            <person name="Busquets A."/>
            <person name="Imperial J."/>
            <person name="Ruiz-Argueso T."/>
        </authorList>
    </citation>
    <scope>NUCLEOTIDE SEQUENCE [LARGE SCALE GENOMIC DNA]</scope>
    <source>
        <strain evidence="2 3">CCBAU 23086</strain>
    </source>
</reference>
<dbReference type="EMBL" id="LLYB01000057">
    <property type="protein sequence ID" value="KRR25252.1"/>
    <property type="molecule type" value="Genomic_DNA"/>
</dbReference>
<dbReference type="Proteomes" id="UP000051660">
    <property type="component" value="Unassembled WGS sequence"/>
</dbReference>
<sequence length="287" mass="31281">MKIAPSILGALMAFVATAAMAQSPATPKKPPPPSENVPALGKSKSVGMCVGCEKPFDFPAHKQLLEGLADNPYIGELRMALYVQDIRHQFESKAHFDNCHFEGAQTYLMSLIEEAGRHASDALAAKNRGDTGAMTSAAKAAFFSPGQALHAVQDFYAHTNYAELQAPKVKEAGEIPVIAPWRKADQDKIADLRKAGLVSGYVFWGFPQDCPAGTISHRNLAKDSADTVSGKRLIPHLNNLSQFRLAVFLARQASLQLMEDAFQRWPVLKELNGPNVAFEILLDRRGL</sequence>
<protein>
    <submittedName>
        <fullName evidence="2">Uncharacterized protein</fullName>
    </submittedName>
</protein>